<evidence type="ECO:0000313" key="1">
    <source>
        <dbReference type="EMBL" id="QJA69641.1"/>
    </source>
</evidence>
<sequence length="70" mass="8288">MYHVGLSKRGKTMVIEARHNVDYLSCELYDYMGRREVTKSHLNAHRYELLSHMQQSKPAVYDNLRYAVVD</sequence>
<organism evidence="1">
    <name type="scientific">viral metagenome</name>
    <dbReference type="NCBI Taxonomy" id="1070528"/>
    <lineage>
        <taxon>unclassified sequences</taxon>
        <taxon>metagenomes</taxon>
        <taxon>organismal metagenomes</taxon>
    </lineage>
</organism>
<gene>
    <name evidence="1" type="ORF">MM415A04412_0003</name>
</gene>
<name>A0A6M3JKR0_9ZZZZ</name>
<protein>
    <submittedName>
        <fullName evidence="1">Uncharacterized protein</fullName>
    </submittedName>
</protein>
<dbReference type="EMBL" id="MT141724">
    <property type="protein sequence ID" value="QJA69641.1"/>
    <property type="molecule type" value="Genomic_DNA"/>
</dbReference>
<reference evidence="1" key="1">
    <citation type="submission" date="2020-03" db="EMBL/GenBank/DDBJ databases">
        <title>The deep terrestrial virosphere.</title>
        <authorList>
            <person name="Holmfeldt K."/>
            <person name="Nilsson E."/>
            <person name="Simone D."/>
            <person name="Lopez-Fernandez M."/>
            <person name="Wu X."/>
            <person name="de Brujin I."/>
            <person name="Lundin D."/>
            <person name="Andersson A."/>
            <person name="Bertilsson S."/>
            <person name="Dopson M."/>
        </authorList>
    </citation>
    <scope>NUCLEOTIDE SEQUENCE</scope>
    <source>
        <strain evidence="1">MM415A04412</strain>
    </source>
</reference>
<dbReference type="AlphaFoldDB" id="A0A6M3JKR0"/>
<proteinExistence type="predicted"/>
<accession>A0A6M3JKR0</accession>